<accession>A0A833R7F5</accession>
<dbReference type="PROSITE" id="PS50056">
    <property type="entry name" value="TYR_PHOSPHATASE_2"/>
    <property type="match status" value="1"/>
</dbReference>
<dbReference type="InterPro" id="IPR000340">
    <property type="entry name" value="Dual-sp_phosphatase_cat-dom"/>
</dbReference>
<feature type="compositionally biased region" description="Basic and acidic residues" evidence="3">
    <location>
        <begin position="550"/>
        <end position="564"/>
    </location>
</feature>
<dbReference type="OrthoDB" id="10252009at2759"/>
<dbReference type="PROSITE" id="PS50054">
    <property type="entry name" value="TYR_PHOSPHATASE_DUAL"/>
    <property type="match status" value="1"/>
</dbReference>
<comment type="caution">
    <text evidence="6">The sequence shown here is derived from an EMBL/GenBank/DDBJ whole genome shotgun (WGS) entry which is preliminary data.</text>
</comment>
<dbReference type="GO" id="GO:0004721">
    <property type="term" value="F:phosphoprotein phosphatase activity"/>
    <property type="evidence" value="ECO:0007669"/>
    <property type="project" value="UniProtKB-KW"/>
</dbReference>
<feature type="region of interest" description="Disordered" evidence="3">
    <location>
        <begin position="548"/>
        <end position="573"/>
    </location>
</feature>
<dbReference type="AlphaFoldDB" id="A0A833R7F5"/>
<reference evidence="6" key="1">
    <citation type="submission" date="2020-01" db="EMBL/GenBank/DDBJ databases">
        <title>Genome sequence of Kobresia littledalei, the first chromosome-level genome in the family Cyperaceae.</title>
        <authorList>
            <person name="Qu G."/>
        </authorList>
    </citation>
    <scope>NUCLEOTIDE SEQUENCE</scope>
    <source>
        <strain evidence="6">C.B.Clarke</strain>
        <tissue evidence="6">Leaf</tissue>
    </source>
</reference>
<dbReference type="Proteomes" id="UP000623129">
    <property type="component" value="Unassembled WGS sequence"/>
</dbReference>
<dbReference type="FunFam" id="3.90.190.10:FF:000148">
    <property type="entry name" value="Dual specificity protein phosphatase PHS1"/>
    <property type="match status" value="1"/>
</dbReference>
<dbReference type="EMBL" id="SWLB01000009">
    <property type="protein sequence ID" value="KAF3334563.1"/>
    <property type="molecule type" value="Genomic_DNA"/>
</dbReference>
<dbReference type="InterPro" id="IPR015275">
    <property type="entry name" value="Actin-fragmin_kin_cat_dom"/>
</dbReference>
<dbReference type="InterPro" id="IPR020422">
    <property type="entry name" value="TYR_PHOSPHATASE_DUAL_dom"/>
</dbReference>
<dbReference type="CDD" id="cd14498">
    <property type="entry name" value="DSP"/>
    <property type="match status" value="1"/>
</dbReference>
<dbReference type="InterPro" id="IPR016130">
    <property type="entry name" value="Tyr_Pase_AS"/>
</dbReference>
<evidence type="ECO:0000256" key="3">
    <source>
        <dbReference type="SAM" id="MobiDB-lite"/>
    </source>
</evidence>
<evidence type="ECO:0000259" key="4">
    <source>
        <dbReference type="PROSITE" id="PS50054"/>
    </source>
</evidence>
<evidence type="ECO:0000256" key="1">
    <source>
        <dbReference type="ARBA" id="ARBA00022801"/>
    </source>
</evidence>
<name>A0A833R7F5_9POAL</name>
<dbReference type="Gene3D" id="3.90.190.10">
    <property type="entry name" value="Protein tyrosine phosphatase superfamily"/>
    <property type="match status" value="1"/>
</dbReference>
<dbReference type="GO" id="GO:0043622">
    <property type="term" value="P:cortical microtubule organization"/>
    <property type="evidence" value="ECO:0007669"/>
    <property type="project" value="InterPro"/>
</dbReference>
<evidence type="ECO:0000313" key="7">
    <source>
        <dbReference type="Proteomes" id="UP000623129"/>
    </source>
</evidence>
<dbReference type="PANTHER" id="PTHR47100">
    <property type="entry name" value="DUAL SPECIFICITY PROTEIN PHOSPHATASE PHS1"/>
    <property type="match status" value="1"/>
</dbReference>
<dbReference type="PANTHER" id="PTHR47100:SF5">
    <property type="entry name" value="DUAL SPECIFICITY PROTEIN PHOSPHATASE PHS1"/>
    <property type="match status" value="1"/>
</dbReference>
<dbReference type="InterPro" id="IPR000387">
    <property type="entry name" value="Tyr_Pase_dom"/>
</dbReference>
<protein>
    <submittedName>
        <fullName evidence="6">Dual specificity protein phosphatase PHS1-like protein</fullName>
    </submittedName>
</protein>
<dbReference type="SUPFAM" id="SSF52799">
    <property type="entry name" value="(Phosphotyrosine protein) phosphatases II"/>
    <property type="match status" value="1"/>
</dbReference>
<keyword evidence="7" id="KW-1185">Reference proteome</keyword>
<evidence type="ECO:0000313" key="6">
    <source>
        <dbReference type="EMBL" id="KAF3334563.1"/>
    </source>
</evidence>
<dbReference type="InterPro" id="IPR036940">
    <property type="entry name" value="PI3/4_kinase_cat_sf"/>
</dbReference>
<dbReference type="Pfam" id="PF09192">
    <property type="entry name" value="Act-Frag_cataly"/>
    <property type="match status" value="1"/>
</dbReference>
<dbReference type="Pfam" id="PF00782">
    <property type="entry name" value="DSPc"/>
    <property type="match status" value="1"/>
</dbReference>
<organism evidence="6 7">
    <name type="scientific">Carex littledalei</name>
    <dbReference type="NCBI Taxonomy" id="544730"/>
    <lineage>
        <taxon>Eukaryota</taxon>
        <taxon>Viridiplantae</taxon>
        <taxon>Streptophyta</taxon>
        <taxon>Embryophyta</taxon>
        <taxon>Tracheophyta</taxon>
        <taxon>Spermatophyta</taxon>
        <taxon>Magnoliopsida</taxon>
        <taxon>Liliopsida</taxon>
        <taxon>Poales</taxon>
        <taxon>Cyperaceae</taxon>
        <taxon>Cyperoideae</taxon>
        <taxon>Cariceae</taxon>
        <taxon>Carex</taxon>
        <taxon>Carex subgen. Euthyceras</taxon>
    </lineage>
</organism>
<sequence>MSSSTFGRPCNAEKRSDFDEWVALVRKRNEASFPYPLKKHDHPSVHIHASISSSQFSSNFLSQKHDPDSVNPKFMTLALLLLFGKEELGKKGGAREEEKGRRRAHEGVGVQESIEGGRSNSVTAQPCENQEKSLWDRLGKASMLDIESQNIDWSSLSSLHHIKHTTSNADQSEDESNKALEVTVNSGGVVFIAIFDTSKSENITKEGAVVIKIASSRMATQSERLGYEFARWLGVRTPQARVVHNSTCEWQLIKDAAENARLLALAARDDVGEVACTELLEALELSRCLFLMNYIHGLPLVEDPVPFNSRESADNTANALGKVLMLDLILRNEDRLRCRHLGWRGNYANLIVSDAATSANMDLLDESYTKRSKPDTKPTNNTLERRATSVDGRIVSDDCEASRFKMVTRESEECGKSKLHEFDVVAIDSGVPRRPPVGKRIKDQESYPKLVELILNDFKFSSNLLYDLSLGKLGFPGPEEQSDPVTLSEPSNQFLSEADMVAVINAFRGGFKGAVRDLEGFHIFLLTLCQKLDGLFRNFISIMNKGNAGESDRDESLDSPRNDATEVNDGSFESRGNLRRFSRSGSRENFDILNSPMCRESGSGRGFKGNGEYTRCNSNLRLTIRIRDFNKYAKVDAELNKEMEQWYEMLRNDVVKLCQDNDFNTGFFECTESASAIDAYELKVRLEHILERIALISEAANTERPSQVTDFLYIGGALAAKSMYTLQQIGITHVLCLCSNEIGQAEFQNPSLFSYKNFSVIDNDDENISDLFDEACDFIDNVRYNGGKVLVHCFEGRSRSATIVLAYLMVYKKQTLLEAWAKLKKVHRRAHPNDGFGKILVSLDKRLYGKVSMEWQQKKPMIRVCPICGKNAGLSSSSLKLHLQKSHKRISSGSVDSAITVEIQRAFNALKINRGGSISPKQMHSRLPSLNEDFSYICNQFGDI</sequence>
<evidence type="ECO:0000256" key="2">
    <source>
        <dbReference type="ARBA" id="ARBA00022912"/>
    </source>
</evidence>
<dbReference type="InterPro" id="IPR011009">
    <property type="entry name" value="Kinase-like_dom_sf"/>
</dbReference>
<dbReference type="SMART" id="SM00195">
    <property type="entry name" value="DSPc"/>
    <property type="match status" value="1"/>
</dbReference>
<dbReference type="Gene3D" id="3.30.1010.10">
    <property type="entry name" value="Phosphatidylinositol 3-kinase Catalytic Subunit, Chain A, domain 4"/>
    <property type="match status" value="1"/>
</dbReference>
<evidence type="ECO:0000259" key="5">
    <source>
        <dbReference type="PROSITE" id="PS50056"/>
    </source>
</evidence>
<dbReference type="SUPFAM" id="SSF56112">
    <property type="entry name" value="Protein kinase-like (PK-like)"/>
    <property type="match status" value="1"/>
</dbReference>
<feature type="domain" description="Tyrosine specific protein phosphatases" evidence="5">
    <location>
        <begin position="769"/>
        <end position="825"/>
    </location>
</feature>
<gene>
    <name evidence="6" type="ORF">FCM35_KLT21167</name>
</gene>
<proteinExistence type="predicted"/>
<dbReference type="PROSITE" id="PS00383">
    <property type="entry name" value="TYR_PHOSPHATASE_1"/>
    <property type="match status" value="1"/>
</dbReference>
<feature type="domain" description="Tyrosine-protein phosphatase" evidence="4">
    <location>
        <begin position="704"/>
        <end position="849"/>
    </location>
</feature>
<dbReference type="Gene3D" id="1.10.1070.11">
    <property type="entry name" value="Phosphatidylinositol 3-/4-kinase, catalytic domain"/>
    <property type="match status" value="1"/>
</dbReference>
<dbReference type="InterPro" id="IPR035010">
    <property type="entry name" value="PHS1"/>
</dbReference>
<keyword evidence="1" id="KW-0378">Hydrolase</keyword>
<dbReference type="GO" id="GO:0009737">
    <property type="term" value="P:response to abscisic acid"/>
    <property type="evidence" value="ECO:0007669"/>
    <property type="project" value="InterPro"/>
</dbReference>
<dbReference type="InterPro" id="IPR029021">
    <property type="entry name" value="Prot-tyrosine_phosphatase-like"/>
</dbReference>
<keyword evidence="2" id="KW-0904">Protein phosphatase</keyword>